<dbReference type="EMBL" id="JACHIF010000001">
    <property type="protein sequence ID" value="MBB5036491.1"/>
    <property type="molecule type" value="Genomic_DNA"/>
</dbReference>
<name>A0A7W7YHV8_9BACT</name>
<reference evidence="3 4" key="1">
    <citation type="submission" date="2020-08" db="EMBL/GenBank/DDBJ databases">
        <title>Genomic Encyclopedia of Type Strains, Phase IV (KMG-IV): sequencing the most valuable type-strain genomes for metagenomic binning, comparative biology and taxonomic classification.</title>
        <authorList>
            <person name="Goeker M."/>
        </authorList>
    </citation>
    <scope>NUCLEOTIDE SEQUENCE [LARGE SCALE GENOMIC DNA]</scope>
    <source>
        <strain evidence="3 4">DSM 12251</strain>
    </source>
</reference>
<evidence type="ECO:0000256" key="1">
    <source>
        <dbReference type="SAM" id="MobiDB-lite"/>
    </source>
</evidence>
<evidence type="ECO:0000313" key="3">
    <source>
        <dbReference type="EMBL" id="MBB5036491.1"/>
    </source>
</evidence>
<keyword evidence="2" id="KW-0732">Signal</keyword>
<feature type="region of interest" description="Disordered" evidence="1">
    <location>
        <begin position="244"/>
        <end position="290"/>
    </location>
</feature>
<dbReference type="RefSeq" id="WP_184205419.1">
    <property type="nucleotide sequence ID" value="NZ_JACHIF010000001.1"/>
</dbReference>
<proteinExistence type="predicted"/>
<feature type="chain" id="PRO_5030863119" description="P pilus assembly protein, chaperone PapD" evidence="2">
    <location>
        <begin position="19"/>
        <end position="290"/>
    </location>
</feature>
<organism evidence="3 4">
    <name type="scientific">Prosthecobacter dejongeii</name>
    <dbReference type="NCBI Taxonomy" id="48465"/>
    <lineage>
        <taxon>Bacteria</taxon>
        <taxon>Pseudomonadati</taxon>
        <taxon>Verrucomicrobiota</taxon>
        <taxon>Verrucomicrobiia</taxon>
        <taxon>Verrucomicrobiales</taxon>
        <taxon>Verrucomicrobiaceae</taxon>
        <taxon>Prosthecobacter</taxon>
    </lineage>
</organism>
<accession>A0A7W7YHV8</accession>
<gene>
    <name evidence="3" type="ORF">HNQ64_000725</name>
</gene>
<protein>
    <recommendedName>
        <fullName evidence="5">P pilus assembly protein, chaperone PapD</fullName>
    </recommendedName>
</protein>
<comment type="caution">
    <text evidence="3">The sequence shown here is derived from an EMBL/GenBank/DDBJ whole genome shotgun (WGS) entry which is preliminary data.</text>
</comment>
<evidence type="ECO:0000313" key="4">
    <source>
        <dbReference type="Proteomes" id="UP000534294"/>
    </source>
</evidence>
<feature type="signal peptide" evidence="2">
    <location>
        <begin position="1"/>
        <end position="18"/>
    </location>
</feature>
<dbReference type="AlphaFoldDB" id="A0A7W7YHV8"/>
<sequence>MRYLTPLFFFLLALTAQAQFQVGLTLPRTNYMVLEAIPASVTITNRSGADVVLGGPGRAVWMSFEMTDSSGRPLAPIEVSGVELVQIPAGGTIQKKITVTDAYSPTEIGNYGLTARVAHTPSGQFYASARVRFNITDNKPMWEQAFGVPEGYKGAGEARRYAVILFTDMDNTSLYFRLIDDKTKLRLQTYRLGPISMAHDPQITLDRENKLHALFLAQPHIYAHCIVAPDGSLKKRSYYREQNGDRPQMALNGKGEAEIHGGEYFDPTKPPVAPKSPGGRKVSEKPPGLE</sequence>
<keyword evidence="4" id="KW-1185">Reference proteome</keyword>
<dbReference type="Proteomes" id="UP000534294">
    <property type="component" value="Unassembled WGS sequence"/>
</dbReference>
<evidence type="ECO:0000256" key="2">
    <source>
        <dbReference type="SAM" id="SignalP"/>
    </source>
</evidence>
<evidence type="ECO:0008006" key="5">
    <source>
        <dbReference type="Google" id="ProtNLM"/>
    </source>
</evidence>